<evidence type="ECO:0000256" key="5">
    <source>
        <dbReference type="SAM" id="MobiDB-lite"/>
    </source>
</evidence>
<dbReference type="Pfam" id="PF09734">
    <property type="entry name" value="Tau95"/>
    <property type="match status" value="1"/>
</dbReference>
<dbReference type="EMBL" id="CP059274">
    <property type="protein sequence ID" value="QLQ82692.1"/>
    <property type="molecule type" value="Genomic_DNA"/>
</dbReference>
<dbReference type="InterPro" id="IPR042536">
    <property type="entry name" value="TFIIIC_tauA_Sfc1"/>
</dbReference>
<comment type="subcellular location">
    <subcellularLocation>
        <location evidence="1">Nucleus</location>
    </subcellularLocation>
</comment>
<dbReference type="Proteomes" id="UP000510647">
    <property type="component" value="Chromosome 8"/>
</dbReference>
<evidence type="ECO:0000259" key="6">
    <source>
        <dbReference type="Pfam" id="PF09734"/>
    </source>
</evidence>
<protein>
    <recommendedName>
        <fullName evidence="10">Transcription factor IIIC subunit 5 HTH domain-containing protein</fullName>
    </recommendedName>
</protein>
<reference evidence="8 9" key="1">
    <citation type="submission" date="2020-06" db="EMBL/GenBank/DDBJ databases">
        <title>The yeast mating-type switching endonuclease HO is a domesticated member of an unorthodox homing genetic element family.</title>
        <authorList>
            <person name="Coughlan A.Y."/>
            <person name="Lombardi L."/>
            <person name="Braun-Galleani S."/>
            <person name="Martos A.R."/>
            <person name="Galeote V."/>
            <person name="Bigey F."/>
            <person name="Dequin S."/>
            <person name="Byrne K.P."/>
            <person name="Wolfe K.H."/>
        </authorList>
    </citation>
    <scope>NUCLEOTIDE SEQUENCE [LARGE SCALE GENOMIC DNA]</scope>
    <source>
        <strain evidence="8 9">CBS2947</strain>
    </source>
</reference>
<evidence type="ECO:0000313" key="8">
    <source>
        <dbReference type="EMBL" id="QLQ82692.1"/>
    </source>
</evidence>
<evidence type="ECO:0000313" key="9">
    <source>
        <dbReference type="Proteomes" id="UP000510647"/>
    </source>
</evidence>
<evidence type="ECO:0008006" key="10">
    <source>
        <dbReference type="Google" id="ProtNLM"/>
    </source>
</evidence>
<dbReference type="InterPro" id="IPR040454">
    <property type="entry name" value="TF_IIIC_Tfc1/Sfc1"/>
</dbReference>
<dbReference type="GO" id="GO:0000127">
    <property type="term" value="C:transcription factor TFIIIC complex"/>
    <property type="evidence" value="ECO:0007669"/>
    <property type="project" value="InterPro"/>
</dbReference>
<dbReference type="InterPro" id="IPR019136">
    <property type="entry name" value="TF_IIIC_su-5_HTH"/>
</dbReference>
<evidence type="ECO:0000256" key="2">
    <source>
        <dbReference type="ARBA" id="ARBA00023125"/>
    </source>
</evidence>
<gene>
    <name evidence="8" type="ORF">HG537_0H04550</name>
</gene>
<evidence type="ECO:0000259" key="7">
    <source>
        <dbReference type="Pfam" id="PF17682"/>
    </source>
</evidence>
<feature type="region of interest" description="Disordered" evidence="5">
    <location>
        <begin position="516"/>
        <end position="553"/>
    </location>
</feature>
<dbReference type="GO" id="GO:0001003">
    <property type="term" value="F:RNA polymerase III type 2 promoter sequence-specific DNA binding"/>
    <property type="evidence" value="ECO:0007669"/>
    <property type="project" value="TreeGrafter"/>
</dbReference>
<dbReference type="GO" id="GO:0001002">
    <property type="term" value="F:RNA polymerase III type 1 promoter sequence-specific DNA binding"/>
    <property type="evidence" value="ECO:0007669"/>
    <property type="project" value="TreeGrafter"/>
</dbReference>
<dbReference type="Gene3D" id="3.30.200.160">
    <property type="entry name" value="TFIIIC, subcomplex tauA, subunit Sfc1, barrel domain"/>
    <property type="match status" value="1"/>
</dbReference>
<dbReference type="Pfam" id="PF17682">
    <property type="entry name" value="Tau95_N"/>
    <property type="match status" value="1"/>
</dbReference>
<keyword evidence="9" id="KW-1185">Reference proteome</keyword>
<accession>A0A7H9I1K5</accession>
<proteinExistence type="predicted"/>
<dbReference type="FunFam" id="3.30.200.160:FF:000005">
    <property type="entry name" value="TFC1-like protein"/>
    <property type="match status" value="1"/>
</dbReference>
<evidence type="ECO:0000256" key="3">
    <source>
        <dbReference type="ARBA" id="ARBA00023163"/>
    </source>
</evidence>
<dbReference type="GO" id="GO:0006384">
    <property type="term" value="P:transcription initiation at RNA polymerase III promoter"/>
    <property type="evidence" value="ECO:0007669"/>
    <property type="project" value="InterPro"/>
</dbReference>
<dbReference type="PANTHER" id="PTHR13230:SF5">
    <property type="entry name" value="GENERAL TRANSCRIPTION FACTOR 3C POLYPEPTIDE 5"/>
    <property type="match status" value="1"/>
</dbReference>
<keyword evidence="2" id="KW-0238">DNA-binding</keyword>
<dbReference type="OrthoDB" id="5598268at2759"/>
<feature type="domain" description="Transcription factor IIIC subunit 5 HTH" evidence="6">
    <location>
        <begin position="223"/>
        <end position="387"/>
    </location>
</feature>
<evidence type="ECO:0000256" key="4">
    <source>
        <dbReference type="ARBA" id="ARBA00023242"/>
    </source>
</evidence>
<dbReference type="AlphaFoldDB" id="A0A7H9I1K5"/>
<feature type="compositionally biased region" description="Acidic residues" evidence="5">
    <location>
        <begin position="516"/>
        <end position="529"/>
    </location>
</feature>
<keyword evidence="4" id="KW-0539">Nucleus</keyword>
<dbReference type="PANTHER" id="PTHR13230">
    <property type="entry name" value="GENERAL TRANSCRIPTION FACTOR IIIC, POLYPEPTIDE 5"/>
    <property type="match status" value="1"/>
</dbReference>
<feature type="domain" description="Transcription factor IIIC subunit Tfc1/Sfc1 triple barrel" evidence="7">
    <location>
        <begin position="34"/>
        <end position="164"/>
    </location>
</feature>
<evidence type="ECO:0000256" key="1">
    <source>
        <dbReference type="ARBA" id="ARBA00004123"/>
    </source>
</evidence>
<dbReference type="GO" id="GO:0005634">
    <property type="term" value="C:nucleus"/>
    <property type="evidence" value="ECO:0007669"/>
    <property type="project" value="UniProtKB-SubCell"/>
</dbReference>
<name>A0A7H9I1K5_9SACH</name>
<keyword evidence="3" id="KW-0804">Transcription</keyword>
<sequence length="632" mass="72042">MTDDRSDLTRLSPTPERCAALAKEYTLDIPHIPSLELPLCVSSSQESVTKAIAMCGGLRKVKEIFSEHGENVDSQKGLELYLNEGRDEDGSERFFNEHPIIGKRVPFRDESIILKIEMPKGTLAKHGQSIKKSLESLTSRDITVTPVAIVNNTIKFREMSDFQLRLDNCPSAEEFKTSFDALDWTKLKSFVESVPDQDPRPFDNISNLVIDRTSKIPGGDFQLPPPPRLSMVSLPYQYNYKANPFATKKANGVSEVKGTYIKNYQQFVHDMNDNTTVPEKPHALLQKDYEAAKATGVYPGTKKESGFYESLEECLKILKELFAKRPIWVKRHIDGIVRKEIHHTLKIALALLSFRFTMGPWRNTYIRFGVDPRSSADYAKYQTEYFKIERKLLRSPALRKHIPKPPPLIYESDTPGDIDSRFKFNGRQIPWYLMLQVDLLVQEPNIAEIYSKIEFLPVANELTGWFPELDLAKIRRIVKYELGCMVQGNYEFNQYKLKYFKNMVYVKESMIKEQSTDAEGDVNMDEENNTDNNKPLDGTVSNQDEDDDYDNGVATGEADEAALEADEADEDDNVPVNAMNDADDAEDFEDDQIFDIRNASFQEIIGRIAKVNPNVAQRLQNQLNGLVNEVNL</sequence>
<dbReference type="InterPro" id="IPR041499">
    <property type="entry name" value="Tfc1/Sfc1_N"/>
</dbReference>
<organism evidence="8 9">
    <name type="scientific">Torulaspora globosa</name>
    <dbReference type="NCBI Taxonomy" id="48254"/>
    <lineage>
        <taxon>Eukaryota</taxon>
        <taxon>Fungi</taxon>
        <taxon>Dikarya</taxon>
        <taxon>Ascomycota</taxon>
        <taxon>Saccharomycotina</taxon>
        <taxon>Saccharomycetes</taxon>
        <taxon>Saccharomycetales</taxon>
        <taxon>Saccharomycetaceae</taxon>
        <taxon>Torulaspora</taxon>
    </lineage>
</organism>